<keyword evidence="1" id="KW-0862">Zinc</keyword>
<dbReference type="GO" id="GO:1990112">
    <property type="term" value="C:RQC complex"/>
    <property type="evidence" value="ECO:0007669"/>
    <property type="project" value="UniProtKB-UniRule"/>
</dbReference>
<evidence type="ECO:0000313" key="4">
    <source>
        <dbReference type="Ensembl" id="ENSOMEP00000014753.1"/>
    </source>
</evidence>
<dbReference type="InterPro" id="IPR011989">
    <property type="entry name" value="ARM-like"/>
</dbReference>
<dbReference type="EC" id="2.3.2.27" evidence="1"/>
<proteinExistence type="inferred from homology"/>
<sequence>MGGKNKQRTKGNVRPSSSGRAAEVLTREGGVIPGFVGFGSTATFELSYVPAVHGAEDIDSLVDADFRMVLRKLSKKDVVTRKEKQKRLKERRNCFDHDRRIREATQQSFEQLVLKVRRSLAPFLKSLMGHWILSQCDTYSPAASAACQAFQAAFSPAKQPEALGFCKDEILNVLQDILLNETADSLSDPQNVTAEEREAKYLRMLTSSLLGVKKLLSLLLPSDRAALEDRLTPLLSSGKFWKYSKHKSPQVRGAFFEMVCSLCEFTPGLVQAEASRLCPAVLLSIDDTDPVVLPPVWEAVLHVVSTIPDCWTHVNARKGFLPKLWAVLKEGGKGMAKALHPNLMPLLSKLPGEVTEPDVDFYSSFFTALIQGLSSERALTSQSESAAIVTSFVECLKFGVLKILLPLLERALSEASLQNGPLFYLLTHMLLSWERRAALSGDGEAPPTGEVFQSLLAGFWEELGVLCVRYVDDEEADLQRLEGLVMRSPETTRTKHVQKKKSARICFSKPEKAEITEEDGVEKPAQAAPQVVEEKILGALQDPHFEDTVCQLALICLTHVNERNSERHLVFLSRLMRSFHTPRLFRVSQTFYPFEVCSD</sequence>
<feature type="domain" description="E3 ubiquitin-protein ligase listerin N-terminal" evidence="3">
    <location>
        <begin position="93"/>
        <end position="350"/>
    </location>
</feature>
<dbReference type="Proteomes" id="UP000261560">
    <property type="component" value="Unplaced"/>
</dbReference>
<organism evidence="4 5">
    <name type="scientific">Oryzias melastigma</name>
    <name type="common">Marine medaka</name>
    <dbReference type="NCBI Taxonomy" id="30732"/>
    <lineage>
        <taxon>Eukaryota</taxon>
        <taxon>Metazoa</taxon>
        <taxon>Chordata</taxon>
        <taxon>Craniata</taxon>
        <taxon>Vertebrata</taxon>
        <taxon>Euteleostomi</taxon>
        <taxon>Actinopterygii</taxon>
        <taxon>Neopterygii</taxon>
        <taxon>Teleostei</taxon>
        <taxon>Neoteleostei</taxon>
        <taxon>Acanthomorphata</taxon>
        <taxon>Ovalentaria</taxon>
        <taxon>Atherinomorphae</taxon>
        <taxon>Beloniformes</taxon>
        <taxon>Adrianichthyidae</taxon>
        <taxon>Oryziinae</taxon>
        <taxon>Oryzias</taxon>
    </lineage>
</organism>
<dbReference type="GO" id="GO:1990116">
    <property type="term" value="P:ribosome-associated ubiquitin-dependent protein catabolic process"/>
    <property type="evidence" value="ECO:0007669"/>
    <property type="project" value="UniProtKB-UniRule"/>
</dbReference>
<dbReference type="GO" id="GO:0016567">
    <property type="term" value="P:protein ubiquitination"/>
    <property type="evidence" value="ECO:0007669"/>
    <property type="project" value="UniProtKB-UniPathway"/>
</dbReference>
<comment type="pathway">
    <text evidence="1">Protein modification; protein ubiquitination.</text>
</comment>
<feature type="compositionally biased region" description="Basic residues" evidence="2">
    <location>
        <begin position="1"/>
        <end position="11"/>
    </location>
</feature>
<dbReference type="Pfam" id="PF22958">
    <property type="entry name" value="Ltn1_1st"/>
    <property type="match status" value="1"/>
</dbReference>
<name>A0A3B3CBS2_ORYME</name>
<comment type="function">
    <text evidence="1">E3 ubiquitin-protein ligase. Component of the ribosome quality control complex (RQC), a ribosome-associated complex that mediates ubiquitination and extraction of incompletely synthesized nascent chains for proteasomal degradation.</text>
</comment>
<dbReference type="AlphaFoldDB" id="A0A3B3CBS2"/>
<dbReference type="GO" id="GO:0061630">
    <property type="term" value="F:ubiquitin protein ligase activity"/>
    <property type="evidence" value="ECO:0007669"/>
    <property type="project" value="UniProtKB-UniRule"/>
</dbReference>
<accession>A0A3B3CBS2</accession>
<keyword evidence="5" id="KW-1185">Reference proteome</keyword>
<keyword evidence="1" id="KW-0808">Transferase</keyword>
<evidence type="ECO:0000256" key="2">
    <source>
        <dbReference type="SAM" id="MobiDB-lite"/>
    </source>
</evidence>
<dbReference type="InterPro" id="IPR016024">
    <property type="entry name" value="ARM-type_fold"/>
</dbReference>
<comment type="similarity">
    <text evidence="1">Belongs to the LTN1 family.</text>
</comment>
<dbReference type="UniPathway" id="UPA00143"/>
<dbReference type="GO" id="GO:0005829">
    <property type="term" value="C:cytosol"/>
    <property type="evidence" value="ECO:0007669"/>
    <property type="project" value="UniProtKB-UniRule"/>
</dbReference>
<comment type="subunit">
    <text evidence="1">Component of the ribosome quality control complex (RQC).</text>
</comment>
<dbReference type="OMA" id="AIMGGKN"/>
<evidence type="ECO:0000256" key="1">
    <source>
        <dbReference type="RuleBase" id="RU367090"/>
    </source>
</evidence>
<feature type="region of interest" description="Disordered" evidence="2">
    <location>
        <begin position="1"/>
        <end position="22"/>
    </location>
</feature>
<evidence type="ECO:0000313" key="5">
    <source>
        <dbReference type="Proteomes" id="UP000261560"/>
    </source>
</evidence>
<dbReference type="InterPro" id="IPR039795">
    <property type="entry name" value="LTN1/Rkr1"/>
</dbReference>
<dbReference type="GeneTree" id="ENSGT00390000016055"/>
<dbReference type="SUPFAM" id="SSF48371">
    <property type="entry name" value="ARM repeat"/>
    <property type="match status" value="1"/>
</dbReference>
<protein>
    <recommendedName>
        <fullName evidence="1">E3 ubiquitin-protein ligase listerin</fullName>
        <ecNumber evidence="1">2.3.2.27</ecNumber>
    </recommendedName>
    <alternativeName>
        <fullName evidence="1">RING-type E3 ubiquitin transferase listerin</fullName>
    </alternativeName>
</protein>
<keyword evidence="1" id="KW-0863">Zinc-finger</keyword>
<reference evidence="4" key="2">
    <citation type="submission" date="2025-09" db="UniProtKB">
        <authorList>
            <consortium name="Ensembl"/>
        </authorList>
    </citation>
    <scope>IDENTIFICATION</scope>
</reference>
<dbReference type="GO" id="GO:0008270">
    <property type="term" value="F:zinc ion binding"/>
    <property type="evidence" value="ECO:0007669"/>
    <property type="project" value="UniProtKB-KW"/>
</dbReference>
<dbReference type="GO" id="GO:0072344">
    <property type="term" value="P:rescue of stalled ribosome"/>
    <property type="evidence" value="ECO:0007669"/>
    <property type="project" value="UniProtKB-UniRule"/>
</dbReference>
<keyword evidence="1" id="KW-0479">Metal-binding</keyword>
<dbReference type="Ensembl" id="ENSOMET00000022736.1">
    <property type="protein sequence ID" value="ENSOMEP00000014753.1"/>
    <property type="gene ID" value="ENSOMEG00000016307.1"/>
</dbReference>
<dbReference type="PANTHER" id="PTHR12389">
    <property type="entry name" value="ZINC FINGER PROTEIN 294"/>
    <property type="match status" value="1"/>
</dbReference>
<reference evidence="4" key="1">
    <citation type="submission" date="2025-08" db="UniProtKB">
        <authorList>
            <consortium name="Ensembl"/>
        </authorList>
    </citation>
    <scope>IDENTIFICATION</scope>
</reference>
<dbReference type="Gene3D" id="1.25.10.10">
    <property type="entry name" value="Leucine-rich Repeat Variant"/>
    <property type="match status" value="1"/>
</dbReference>
<keyword evidence="1" id="KW-0833">Ubl conjugation pathway</keyword>
<comment type="catalytic activity">
    <reaction evidence="1">
        <text>S-ubiquitinyl-[E2 ubiquitin-conjugating enzyme]-L-cysteine + [acceptor protein]-L-lysine = [E2 ubiquitin-conjugating enzyme]-L-cysteine + N(6)-ubiquitinyl-[acceptor protein]-L-lysine.</text>
        <dbReference type="EC" id="2.3.2.27"/>
    </reaction>
</comment>
<evidence type="ECO:0000259" key="3">
    <source>
        <dbReference type="Pfam" id="PF22958"/>
    </source>
</evidence>
<dbReference type="InterPro" id="IPR054476">
    <property type="entry name" value="Ltn1_N"/>
</dbReference>
<dbReference type="GO" id="GO:0043023">
    <property type="term" value="F:ribosomal large subunit binding"/>
    <property type="evidence" value="ECO:0007669"/>
    <property type="project" value="TreeGrafter"/>
</dbReference>
<dbReference type="PANTHER" id="PTHR12389:SF0">
    <property type="entry name" value="E3 UBIQUITIN-PROTEIN LIGASE LISTERIN"/>
    <property type="match status" value="1"/>
</dbReference>